<proteinExistence type="predicted"/>
<feature type="non-terminal residue" evidence="1">
    <location>
        <position position="1"/>
    </location>
</feature>
<protein>
    <submittedName>
        <fullName evidence="1">Hydroxyacid dehydrogenase</fullName>
    </submittedName>
</protein>
<dbReference type="SUPFAM" id="SSF51735">
    <property type="entry name" value="NAD(P)-binding Rossmann-fold domains"/>
    <property type="match status" value="1"/>
</dbReference>
<organism evidence="1 2">
    <name type="scientific">bacterium (Candidatus Ratteibacteria) CG_4_10_14_3_um_filter_41_18</name>
    <dbReference type="NCBI Taxonomy" id="2014287"/>
    <lineage>
        <taxon>Bacteria</taxon>
        <taxon>Candidatus Ratteibacteria</taxon>
    </lineage>
</organism>
<gene>
    <name evidence="1" type="ORF">COZ37_06465</name>
</gene>
<dbReference type="InterPro" id="IPR036291">
    <property type="entry name" value="NAD(P)-bd_dom_sf"/>
</dbReference>
<dbReference type="AlphaFoldDB" id="A0A2M7M1Y9"/>
<comment type="caution">
    <text evidence="1">The sequence shown here is derived from an EMBL/GenBank/DDBJ whole genome shotgun (WGS) entry which is preliminary data.</text>
</comment>
<accession>A0A2M7M1Y9</accession>
<dbReference type="EMBL" id="PFJK01000283">
    <property type="protein sequence ID" value="PIX76706.1"/>
    <property type="molecule type" value="Genomic_DNA"/>
</dbReference>
<dbReference type="Gene3D" id="3.40.50.720">
    <property type="entry name" value="NAD(P)-binding Rossmann-like Domain"/>
    <property type="match status" value="2"/>
</dbReference>
<sequence>KEEKQLLYDPKKLQALGNLVKDHILLRKDNVVFTPHIAFYSQEALERILETTMQNIINFLSGKPQNILC</sequence>
<evidence type="ECO:0000313" key="2">
    <source>
        <dbReference type="Proteomes" id="UP000229703"/>
    </source>
</evidence>
<dbReference type="Proteomes" id="UP000229703">
    <property type="component" value="Unassembled WGS sequence"/>
</dbReference>
<evidence type="ECO:0000313" key="1">
    <source>
        <dbReference type="EMBL" id="PIX76706.1"/>
    </source>
</evidence>
<reference evidence="2" key="1">
    <citation type="submission" date="2017-09" db="EMBL/GenBank/DDBJ databases">
        <title>Depth-based differentiation of microbial function through sediment-hosted aquifers and enrichment of novel symbionts in the deep terrestrial subsurface.</title>
        <authorList>
            <person name="Probst A.J."/>
            <person name="Ladd B."/>
            <person name="Jarett J.K."/>
            <person name="Geller-Mcgrath D.E."/>
            <person name="Sieber C.M.K."/>
            <person name="Emerson J.B."/>
            <person name="Anantharaman K."/>
            <person name="Thomas B.C."/>
            <person name="Malmstrom R."/>
            <person name="Stieglmeier M."/>
            <person name="Klingl A."/>
            <person name="Woyke T."/>
            <person name="Ryan C.M."/>
            <person name="Banfield J.F."/>
        </authorList>
    </citation>
    <scope>NUCLEOTIDE SEQUENCE [LARGE SCALE GENOMIC DNA]</scope>
</reference>
<name>A0A2M7M1Y9_9BACT</name>